<gene>
    <name evidence="1" type="ORF">L6452_14096</name>
</gene>
<sequence length="685" mass="73030">MSREFNVPPVIFPSGGNPNTGPQRRLPTAPFQPPRSSNPSIPFMSFDIGSSPASTSFSAPQFGSIGSASANFDDEPPLLEELGINTKQIWNKTASILNPFRVKADLHEDADLSGPFLFLMAFGLFQLLAGKLHFGIILGWVTVASLFLYVVFNMLAGRNGNLDLYRCLSLIGYCMLPIVILSAVALFVPQGGLVIFVMMGVFVIWSTRVCTRLLVELASCGDEHRGLIAYACFLIYMLFSLLVLASLWFHSGHMAGTLPTLINLTSPVTGTAPFRSRNHRFTSSLFGFSGNRSFSSINSKSLFPRKLRSVTGTLVIRNSTNSAQGNDGPNQPPQELGVSNSTVSAESLLKFAGSNFLPLALIGGVALGLANPTLGCLAHRYHLSKFSTFGIFIISGLTLRSEEVGAAAEAWPVGLFGLASILLFTPLLSRIILQLHLQPQEFVTGLALFCCMPTTLSSGVALTRLAGGNSALALAMTVISSLLGILIVPFSISKLIAGGVGASVPADQLFRSLIVTLLIPLILGKVFRESFKGLADIVDSNRKLLSVVSAILLSLVPWIQVSKSRSLLLMVKPAVFLVAVLMGALLHLILLGFNAVSIQILCAASGGSKSVFAKKENSSALLLVASQKTLPVLVAVVDQLGGTFGESGLLVLPCVAAHLNQIIMDSFFVSFWNKKEESLGDAKVA</sequence>
<evidence type="ECO:0000313" key="2">
    <source>
        <dbReference type="Proteomes" id="UP001055879"/>
    </source>
</evidence>
<protein>
    <submittedName>
        <fullName evidence="1">Uncharacterized protein</fullName>
    </submittedName>
</protein>
<dbReference type="Proteomes" id="UP001055879">
    <property type="component" value="Linkage Group LG04"/>
</dbReference>
<keyword evidence="2" id="KW-1185">Reference proteome</keyword>
<reference evidence="1 2" key="2">
    <citation type="journal article" date="2022" name="Mol. Ecol. Resour.">
        <title>The genomes of chicory, endive, great burdock and yacon provide insights into Asteraceae paleo-polyploidization history and plant inulin production.</title>
        <authorList>
            <person name="Fan W."/>
            <person name="Wang S."/>
            <person name="Wang H."/>
            <person name="Wang A."/>
            <person name="Jiang F."/>
            <person name="Liu H."/>
            <person name="Zhao H."/>
            <person name="Xu D."/>
            <person name="Zhang Y."/>
        </authorList>
    </citation>
    <scope>NUCLEOTIDE SEQUENCE [LARGE SCALE GENOMIC DNA]</scope>
    <source>
        <strain evidence="2">cv. Niubang</strain>
    </source>
</reference>
<dbReference type="EMBL" id="CM042050">
    <property type="protein sequence ID" value="KAI3734623.1"/>
    <property type="molecule type" value="Genomic_DNA"/>
</dbReference>
<comment type="caution">
    <text evidence="1">The sequence shown here is derived from an EMBL/GenBank/DDBJ whole genome shotgun (WGS) entry which is preliminary data.</text>
</comment>
<accession>A0ACB9CK41</accession>
<name>A0ACB9CK41_ARCLA</name>
<organism evidence="1 2">
    <name type="scientific">Arctium lappa</name>
    <name type="common">Greater burdock</name>
    <name type="synonym">Lappa major</name>
    <dbReference type="NCBI Taxonomy" id="4217"/>
    <lineage>
        <taxon>Eukaryota</taxon>
        <taxon>Viridiplantae</taxon>
        <taxon>Streptophyta</taxon>
        <taxon>Embryophyta</taxon>
        <taxon>Tracheophyta</taxon>
        <taxon>Spermatophyta</taxon>
        <taxon>Magnoliopsida</taxon>
        <taxon>eudicotyledons</taxon>
        <taxon>Gunneridae</taxon>
        <taxon>Pentapetalae</taxon>
        <taxon>asterids</taxon>
        <taxon>campanulids</taxon>
        <taxon>Asterales</taxon>
        <taxon>Asteraceae</taxon>
        <taxon>Carduoideae</taxon>
        <taxon>Cardueae</taxon>
        <taxon>Arctiinae</taxon>
        <taxon>Arctium</taxon>
    </lineage>
</organism>
<reference evidence="2" key="1">
    <citation type="journal article" date="2022" name="Mol. Ecol. Resour.">
        <title>The genomes of chicory, endive, great burdock and yacon provide insights into Asteraceae palaeo-polyploidization history and plant inulin production.</title>
        <authorList>
            <person name="Fan W."/>
            <person name="Wang S."/>
            <person name="Wang H."/>
            <person name="Wang A."/>
            <person name="Jiang F."/>
            <person name="Liu H."/>
            <person name="Zhao H."/>
            <person name="Xu D."/>
            <person name="Zhang Y."/>
        </authorList>
    </citation>
    <scope>NUCLEOTIDE SEQUENCE [LARGE SCALE GENOMIC DNA]</scope>
    <source>
        <strain evidence="2">cv. Niubang</strain>
    </source>
</reference>
<evidence type="ECO:0000313" key="1">
    <source>
        <dbReference type="EMBL" id="KAI3734623.1"/>
    </source>
</evidence>
<proteinExistence type="predicted"/>